<evidence type="ECO:0000313" key="2">
    <source>
        <dbReference type="EMBL" id="MYH60894.1"/>
    </source>
</evidence>
<proteinExistence type="predicted"/>
<organism evidence="2">
    <name type="scientific">Caldilineaceae bacterium SB0675_bin_29</name>
    <dbReference type="NCBI Taxonomy" id="2605266"/>
    <lineage>
        <taxon>Bacteria</taxon>
        <taxon>Bacillati</taxon>
        <taxon>Chloroflexota</taxon>
        <taxon>Caldilineae</taxon>
        <taxon>Caldilineales</taxon>
        <taxon>Caldilineaceae</taxon>
    </lineage>
</organism>
<dbReference type="EMBL" id="VYDA01000137">
    <property type="protein sequence ID" value="MYH60894.1"/>
    <property type="molecule type" value="Genomic_DNA"/>
</dbReference>
<accession>A0A6B1G430</accession>
<gene>
    <name evidence="2" type="ORF">F4148_03740</name>
</gene>
<dbReference type="Pfam" id="PF02585">
    <property type="entry name" value="PIG-L"/>
    <property type="match status" value="1"/>
</dbReference>
<dbReference type="InterPro" id="IPR024078">
    <property type="entry name" value="LmbE-like_dom_sf"/>
</dbReference>
<feature type="compositionally biased region" description="Basic and acidic residues" evidence="1">
    <location>
        <begin position="301"/>
        <end position="312"/>
    </location>
</feature>
<dbReference type="Gene3D" id="3.40.50.10320">
    <property type="entry name" value="LmbE-like"/>
    <property type="match status" value="1"/>
</dbReference>
<dbReference type="SUPFAM" id="SSF102588">
    <property type="entry name" value="LmbE-like"/>
    <property type="match status" value="1"/>
</dbReference>
<dbReference type="PANTHER" id="PTHR12993:SF28">
    <property type="entry name" value="LMBE FAMILY PROTEIN"/>
    <property type="match status" value="1"/>
</dbReference>
<dbReference type="GO" id="GO:0016811">
    <property type="term" value="F:hydrolase activity, acting on carbon-nitrogen (but not peptide) bonds, in linear amides"/>
    <property type="evidence" value="ECO:0007669"/>
    <property type="project" value="TreeGrafter"/>
</dbReference>
<name>A0A6B1G430_9CHLR</name>
<dbReference type="PANTHER" id="PTHR12993">
    <property type="entry name" value="N-ACETYLGLUCOSAMINYL-PHOSPHATIDYLINOSITOL DE-N-ACETYLASE-RELATED"/>
    <property type="match status" value="1"/>
</dbReference>
<evidence type="ECO:0000256" key="1">
    <source>
        <dbReference type="SAM" id="MobiDB-lite"/>
    </source>
</evidence>
<reference evidence="2" key="1">
    <citation type="submission" date="2019-09" db="EMBL/GenBank/DDBJ databases">
        <title>Characterisation of the sponge microbiome using genome-centric metagenomics.</title>
        <authorList>
            <person name="Engelberts J.P."/>
            <person name="Robbins S.J."/>
            <person name="De Goeij J.M."/>
            <person name="Aranda M."/>
            <person name="Bell S.C."/>
            <person name="Webster N.S."/>
        </authorList>
    </citation>
    <scope>NUCLEOTIDE SEQUENCE</scope>
    <source>
        <strain evidence="2">SB0675_bin_29</strain>
    </source>
</reference>
<dbReference type="AlphaFoldDB" id="A0A6B1G430"/>
<feature type="compositionally biased region" description="Basic and acidic residues" evidence="1">
    <location>
        <begin position="268"/>
        <end position="294"/>
    </location>
</feature>
<dbReference type="InterPro" id="IPR003737">
    <property type="entry name" value="GlcNAc_PI_deacetylase-related"/>
</dbReference>
<protein>
    <submittedName>
        <fullName evidence="2">PIG-L family deacetylase</fullName>
    </submittedName>
</protein>
<feature type="region of interest" description="Disordered" evidence="1">
    <location>
        <begin position="268"/>
        <end position="312"/>
    </location>
</feature>
<comment type="caution">
    <text evidence="2">The sequence shown here is derived from an EMBL/GenBank/DDBJ whole genome shotgun (WGS) entry which is preliminary data.</text>
</comment>
<sequence length="312" mass="36061">MRRATSSHFLCRWRHDSIQSNFVRCLTSPLRRQGLLCSLLLSLFQETKPMSESREMKPPDWSEVERVLIIMAHPDDPDFSCAGSAIQMARQGIEVTYMILTNGDKGNHNPLVTRRQLILMRKEEQRKAAALCGVKNVLFMDEEDGFLRPTPEIRKRVCREIRRIRPQLVICNSPDRYISGRGYINHPDHRNAGLIALEAIFPAADNPMFYPDLTNEGYPPHNISQLYISHAEESDVEVDITNDLELKIKAILCHESQFDDLEATEKRMREWGGEEQEDGSKRHYERFQQLDFRGRPRRGPKAADKNAQKSES</sequence>